<dbReference type="OrthoDB" id="5343669at2"/>
<evidence type="ECO:0000256" key="5">
    <source>
        <dbReference type="ARBA" id="ARBA00023186"/>
    </source>
</evidence>
<proteinExistence type="inferred from homology"/>
<accession>A0A1M6Y6Z0</accession>
<keyword evidence="8" id="KW-1185">Reference proteome</keyword>
<evidence type="ECO:0000313" key="8">
    <source>
        <dbReference type="Proteomes" id="UP000183994"/>
    </source>
</evidence>
<evidence type="ECO:0000256" key="1">
    <source>
        <dbReference type="ARBA" id="ARBA00004514"/>
    </source>
</evidence>
<dbReference type="Proteomes" id="UP000183994">
    <property type="component" value="Unassembled WGS sequence"/>
</dbReference>
<comment type="similarity">
    <text evidence="2 6">Belongs to the FliS family.</text>
</comment>
<dbReference type="EMBL" id="FQZU01000047">
    <property type="protein sequence ID" value="SHL13775.1"/>
    <property type="molecule type" value="Genomic_DNA"/>
</dbReference>
<evidence type="ECO:0000256" key="3">
    <source>
        <dbReference type="ARBA" id="ARBA00022490"/>
    </source>
</evidence>
<organism evidence="7 8">
    <name type="scientific">Desulfatibacillum alkenivorans DSM 16219</name>
    <dbReference type="NCBI Taxonomy" id="1121393"/>
    <lineage>
        <taxon>Bacteria</taxon>
        <taxon>Pseudomonadati</taxon>
        <taxon>Thermodesulfobacteriota</taxon>
        <taxon>Desulfobacteria</taxon>
        <taxon>Desulfobacterales</taxon>
        <taxon>Desulfatibacillaceae</taxon>
        <taxon>Desulfatibacillum</taxon>
    </lineage>
</organism>
<dbReference type="STRING" id="1121393.SAMN02745216_04680"/>
<keyword evidence="7" id="KW-0282">Flagellum</keyword>
<evidence type="ECO:0000313" key="7">
    <source>
        <dbReference type="EMBL" id="SHL13775.1"/>
    </source>
</evidence>
<dbReference type="CDD" id="cd16098">
    <property type="entry name" value="FliS"/>
    <property type="match status" value="1"/>
</dbReference>
<evidence type="ECO:0000256" key="2">
    <source>
        <dbReference type="ARBA" id="ARBA00008787"/>
    </source>
</evidence>
<gene>
    <name evidence="7" type="ORF">SAMN02745216_04680</name>
</gene>
<dbReference type="Pfam" id="PF02561">
    <property type="entry name" value="FliS"/>
    <property type="match status" value="1"/>
</dbReference>
<dbReference type="GO" id="GO:0044780">
    <property type="term" value="P:bacterial-type flagellum assembly"/>
    <property type="evidence" value="ECO:0007669"/>
    <property type="project" value="InterPro"/>
</dbReference>
<dbReference type="GO" id="GO:0005829">
    <property type="term" value="C:cytosol"/>
    <property type="evidence" value="ECO:0007669"/>
    <property type="project" value="UniProtKB-SubCell"/>
</dbReference>
<keyword evidence="3 6" id="KW-0963">Cytoplasm</keyword>
<dbReference type="SUPFAM" id="SSF101116">
    <property type="entry name" value="Flagellar export chaperone FliS"/>
    <property type="match status" value="1"/>
</dbReference>
<comment type="subcellular location">
    <subcellularLocation>
        <location evidence="1 6">Cytoplasm</location>
        <location evidence="1 6">Cytosol</location>
    </subcellularLocation>
</comment>
<dbReference type="PIRSF" id="PIRSF039090">
    <property type="entry name" value="Flis"/>
    <property type="match status" value="1"/>
</dbReference>
<dbReference type="Gene3D" id="1.20.120.340">
    <property type="entry name" value="Flagellar protein FliS"/>
    <property type="match status" value="1"/>
</dbReference>
<keyword evidence="7" id="KW-0966">Cell projection</keyword>
<dbReference type="AlphaFoldDB" id="A0A1M6Y6Z0"/>
<reference evidence="8" key="1">
    <citation type="submission" date="2016-11" db="EMBL/GenBank/DDBJ databases">
        <authorList>
            <person name="Varghese N."/>
            <person name="Submissions S."/>
        </authorList>
    </citation>
    <scope>NUCLEOTIDE SEQUENCE [LARGE SCALE GENOMIC DNA]</scope>
    <source>
        <strain evidence="8">DSM 16219</strain>
    </source>
</reference>
<dbReference type="PANTHER" id="PTHR34773">
    <property type="entry name" value="FLAGELLAR SECRETION CHAPERONE FLIS"/>
    <property type="match status" value="1"/>
</dbReference>
<sequence>MYGNNIGAYKKTNVETADPKKLVIMCYDGAIFNLKMAKERYLEHNYEAKSAALSKAMLIIGELNSALDMEKGGDIAKNLKAIYDYVVRRLTEGDIHRDLTAFDEAITILEELGSAWKEIFYGESRAGALPEHTPAWQRKPASLVCA</sequence>
<dbReference type="InterPro" id="IPR003713">
    <property type="entry name" value="FliS"/>
</dbReference>
<dbReference type="PANTHER" id="PTHR34773:SF1">
    <property type="entry name" value="FLAGELLAR SECRETION CHAPERONE FLIS"/>
    <property type="match status" value="1"/>
</dbReference>
<name>A0A1M6Y6Z0_9BACT</name>
<keyword evidence="4 6" id="KW-1005">Bacterial flagellum biogenesis</keyword>
<dbReference type="NCBIfam" id="TIGR00208">
    <property type="entry name" value="fliS"/>
    <property type="match status" value="1"/>
</dbReference>
<protein>
    <recommendedName>
        <fullName evidence="6">Flagellar secretion chaperone FliS</fullName>
    </recommendedName>
</protein>
<keyword evidence="5" id="KW-0143">Chaperone</keyword>
<dbReference type="GO" id="GO:0071973">
    <property type="term" value="P:bacterial-type flagellum-dependent cell motility"/>
    <property type="evidence" value="ECO:0007669"/>
    <property type="project" value="TreeGrafter"/>
</dbReference>
<keyword evidence="7" id="KW-0969">Cilium</keyword>
<evidence type="ECO:0000256" key="4">
    <source>
        <dbReference type="ARBA" id="ARBA00022795"/>
    </source>
</evidence>
<dbReference type="InterPro" id="IPR036584">
    <property type="entry name" value="FliS_sf"/>
</dbReference>
<dbReference type="RefSeq" id="WP_012609789.1">
    <property type="nucleotide sequence ID" value="NZ_FQZU01000047.1"/>
</dbReference>
<evidence type="ECO:0000256" key="6">
    <source>
        <dbReference type="PIRNR" id="PIRNR039090"/>
    </source>
</evidence>